<gene>
    <name evidence="1" type="primary">LgM4147LRVhigh.28.01530.00020</name>
    <name evidence="1" type="ORF">BN36_2843410</name>
</gene>
<accession>A0A1E1IZU3</accession>
<protein>
    <submittedName>
        <fullName evidence="1">Uncharacterized protein</fullName>
    </submittedName>
</protein>
<organism evidence="1">
    <name type="scientific">Leishmania guyanensis</name>
    <dbReference type="NCBI Taxonomy" id="5670"/>
    <lineage>
        <taxon>Eukaryota</taxon>
        <taxon>Discoba</taxon>
        <taxon>Euglenozoa</taxon>
        <taxon>Kinetoplastea</taxon>
        <taxon>Metakinetoplastina</taxon>
        <taxon>Trypanosomatida</taxon>
        <taxon>Trypanosomatidae</taxon>
        <taxon>Leishmaniinae</taxon>
        <taxon>Leishmania</taxon>
        <taxon>Leishmania guyanensis species complex</taxon>
    </lineage>
</organism>
<sequence>MEVVEEFLRLRREGKGEEAYGLLAPGASMGCPWGGMHHGERIHDLLVDEARFAKKGYLESVPIEKLDEGTYQRKFKWDRGMAEYGNSGYRFLGVLPMWRELYFVRDGKISLVTSDKLLKRRSLLHALFGFGSG</sequence>
<evidence type="ECO:0000313" key="1">
    <source>
        <dbReference type="EMBL" id="CCM16839.1"/>
    </source>
</evidence>
<proteinExistence type="predicted"/>
<name>A0A1E1IZU3_LEIGU</name>
<reference evidence="1" key="1">
    <citation type="submission" date="2012-08" db="EMBL/GenBank/DDBJ databases">
        <title>Comparative genomics of metastatic and non-metastatic Leishmania guyanensis provides insights into polygenic factors involved in Leishmania RNA virus infection.</title>
        <authorList>
            <person name="Smith D."/>
            <person name="Hertz-Fowler C."/>
            <person name="Martin R."/>
            <person name="Dickens N."/>
            <person name="Fasel N."/>
            <person name="Falquet L."/>
            <person name="Beverley S."/>
            <person name="Zangger H."/>
            <person name="Calderon-Copete S."/>
            <person name="Mottram J."/>
            <person name="Xenarios I."/>
        </authorList>
    </citation>
    <scope>NUCLEOTIDE SEQUENCE</scope>
    <source>
        <strain evidence="1">MHOM/BR/75/M4147/SSU:IR2SAT-LUC</strain>
    </source>
</reference>
<dbReference type="AlphaFoldDB" id="A0A1E1IZU3"/>
<dbReference type="EMBL" id="CALQ01001175">
    <property type="protein sequence ID" value="CCM16839.1"/>
    <property type="molecule type" value="Genomic_DNA"/>
</dbReference>